<dbReference type="GO" id="GO:0009897">
    <property type="term" value="C:external side of plasma membrane"/>
    <property type="evidence" value="ECO:0007669"/>
    <property type="project" value="TreeGrafter"/>
</dbReference>
<dbReference type="Proteomes" id="UP000823561">
    <property type="component" value="Chromosome 10"/>
</dbReference>
<dbReference type="AlphaFoldDB" id="A0AAV6GI11"/>
<evidence type="ECO:0000256" key="5">
    <source>
        <dbReference type="ARBA" id="ARBA00023136"/>
    </source>
</evidence>
<dbReference type="InterPro" id="IPR013783">
    <property type="entry name" value="Ig-like_fold"/>
</dbReference>
<sequence>MSFRSATLQLCALLLGLLGSTMYIQAEDSDADTCLPMPSPSETSDTKYKALRNLEEQCENMYLDEQSAVTLFLKSYSGQMEHCRSVYVDMTDPEEKASLYSGLHLPASVGGGFFLNISCLLKSQNDLNCSWDTAVIPDDAQYSSSGLLCNMQGVVLTSWNCTTYSLGNLTGCHGKTAEHQDRSKIIIRVNVSLSGFWYIHTELFESKKIEKLDPPKITNTSFKGLSGNRSLEIQWDNPGATPPRCLNHEIKINYKDISLNEVQKFSHLEPNIDQTRTYTVWMRVAWNCVAMGMGPWSDWSKPIVVGPDEEPQPEYSTVMILAIVLGLPMILLVFLLVFCKLRRIICPPIPRPHICVKILLEKDDGIQEVPEKQAEEICIEHVTEMDVR</sequence>
<dbReference type="PANTHER" id="PTHR23037:SF46">
    <property type="entry name" value="INTERLEUKIN 5 RECEPTOR SUBUNIT ALPHA"/>
    <property type="match status" value="1"/>
</dbReference>
<evidence type="ECO:0000256" key="1">
    <source>
        <dbReference type="ARBA" id="ARBA00004479"/>
    </source>
</evidence>
<evidence type="ECO:0000256" key="3">
    <source>
        <dbReference type="ARBA" id="ARBA00022729"/>
    </source>
</evidence>
<evidence type="ECO:0000256" key="7">
    <source>
        <dbReference type="ARBA" id="ARBA00023180"/>
    </source>
</evidence>
<evidence type="ECO:0000256" key="9">
    <source>
        <dbReference type="SAM" id="SignalP"/>
    </source>
</evidence>
<dbReference type="InterPro" id="IPR036116">
    <property type="entry name" value="FN3_sf"/>
</dbReference>
<proteinExistence type="predicted"/>
<keyword evidence="4 8" id="KW-1133">Transmembrane helix</keyword>
<keyword evidence="6" id="KW-0675">Receptor</keyword>
<keyword evidence="2 8" id="KW-0812">Transmembrane</keyword>
<keyword evidence="7" id="KW-0325">Glycoprotein</keyword>
<comment type="caution">
    <text evidence="10">The sequence shown here is derived from an EMBL/GenBank/DDBJ whole genome shotgun (WGS) entry which is preliminary data.</text>
</comment>
<comment type="subcellular location">
    <subcellularLocation>
        <location evidence="1">Membrane</location>
        <topology evidence="1">Single-pass type I membrane protein</topology>
    </subcellularLocation>
</comment>
<name>A0AAV6GI11_9TELE</name>
<keyword evidence="5 8" id="KW-0472">Membrane</keyword>
<dbReference type="PANTHER" id="PTHR23037">
    <property type="entry name" value="CYTOKINE RECEPTOR"/>
    <property type="match status" value="1"/>
</dbReference>
<evidence type="ECO:0008006" key="12">
    <source>
        <dbReference type="Google" id="ProtNLM"/>
    </source>
</evidence>
<dbReference type="Gene3D" id="2.60.40.10">
    <property type="entry name" value="Immunoglobulins"/>
    <property type="match status" value="1"/>
</dbReference>
<dbReference type="EMBL" id="JADWDJ010000010">
    <property type="protein sequence ID" value="KAG5274878.1"/>
    <property type="molecule type" value="Genomic_DNA"/>
</dbReference>
<protein>
    <recommendedName>
        <fullName evidence="12">Fibronectin type-III domain-containing protein</fullName>
    </recommendedName>
</protein>
<keyword evidence="11" id="KW-1185">Reference proteome</keyword>
<dbReference type="GO" id="GO:0004896">
    <property type="term" value="F:cytokine receptor activity"/>
    <property type="evidence" value="ECO:0007669"/>
    <property type="project" value="TreeGrafter"/>
</dbReference>
<feature type="transmembrane region" description="Helical" evidence="8">
    <location>
        <begin position="318"/>
        <end position="339"/>
    </location>
</feature>
<evidence type="ECO:0000256" key="4">
    <source>
        <dbReference type="ARBA" id="ARBA00022989"/>
    </source>
</evidence>
<evidence type="ECO:0000256" key="2">
    <source>
        <dbReference type="ARBA" id="ARBA00022692"/>
    </source>
</evidence>
<feature type="chain" id="PRO_5043417130" description="Fibronectin type-III domain-containing protein" evidence="9">
    <location>
        <begin position="27"/>
        <end position="388"/>
    </location>
</feature>
<evidence type="ECO:0000313" key="10">
    <source>
        <dbReference type="EMBL" id="KAG5274878.1"/>
    </source>
</evidence>
<evidence type="ECO:0000256" key="8">
    <source>
        <dbReference type="SAM" id="Phobius"/>
    </source>
</evidence>
<reference evidence="10" key="1">
    <citation type="submission" date="2020-10" db="EMBL/GenBank/DDBJ databases">
        <title>Chromosome-scale genome assembly of the Allis shad, Alosa alosa.</title>
        <authorList>
            <person name="Margot Z."/>
            <person name="Christophe K."/>
            <person name="Cabau C."/>
            <person name="Louis A."/>
            <person name="Berthelot C."/>
            <person name="Parey E."/>
            <person name="Roest Crollius H."/>
            <person name="Montfort J."/>
            <person name="Robinson-Rechavi M."/>
            <person name="Bucao C."/>
            <person name="Bouchez O."/>
            <person name="Gislard M."/>
            <person name="Lluch J."/>
            <person name="Milhes M."/>
            <person name="Lampietro C."/>
            <person name="Lopez Roques C."/>
            <person name="Donnadieu C."/>
            <person name="Braasch I."/>
            <person name="Desvignes T."/>
            <person name="Postlethwait J."/>
            <person name="Bobe J."/>
            <person name="Guiguen Y."/>
        </authorList>
    </citation>
    <scope>NUCLEOTIDE SEQUENCE</scope>
    <source>
        <strain evidence="10">M-15738</strain>
        <tissue evidence="10">Blood</tissue>
    </source>
</reference>
<organism evidence="10 11">
    <name type="scientific">Alosa alosa</name>
    <name type="common">allis shad</name>
    <dbReference type="NCBI Taxonomy" id="278164"/>
    <lineage>
        <taxon>Eukaryota</taxon>
        <taxon>Metazoa</taxon>
        <taxon>Chordata</taxon>
        <taxon>Craniata</taxon>
        <taxon>Vertebrata</taxon>
        <taxon>Euteleostomi</taxon>
        <taxon>Actinopterygii</taxon>
        <taxon>Neopterygii</taxon>
        <taxon>Teleostei</taxon>
        <taxon>Clupei</taxon>
        <taxon>Clupeiformes</taxon>
        <taxon>Clupeoidei</taxon>
        <taxon>Clupeidae</taxon>
        <taxon>Alosa</taxon>
    </lineage>
</organism>
<feature type="signal peptide" evidence="9">
    <location>
        <begin position="1"/>
        <end position="26"/>
    </location>
</feature>
<keyword evidence="3 9" id="KW-0732">Signal</keyword>
<evidence type="ECO:0000256" key="6">
    <source>
        <dbReference type="ARBA" id="ARBA00023170"/>
    </source>
</evidence>
<accession>A0AAV6GI11</accession>
<dbReference type="SUPFAM" id="SSF49265">
    <property type="entry name" value="Fibronectin type III"/>
    <property type="match status" value="1"/>
</dbReference>
<evidence type="ECO:0000313" key="11">
    <source>
        <dbReference type="Proteomes" id="UP000823561"/>
    </source>
</evidence>
<gene>
    <name evidence="10" type="ORF">AALO_G00141150</name>
</gene>